<dbReference type="Proteomes" id="UP000540989">
    <property type="component" value="Unassembled WGS sequence"/>
</dbReference>
<comment type="caution">
    <text evidence="1">The sequence shown here is derived from an EMBL/GenBank/DDBJ whole genome shotgun (WGS) entry which is preliminary data.</text>
</comment>
<sequence length="36" mass="3826">MWGTLSSVTGLRGQDVAFRAAPGCTFSAIPVLRFVN</sequence>
<protein>
    <submittedName>
        <fullName evidence="1">Uncharacterized protein</fullName>
    </submittedName>
</protein>
<dbReference type="AlphaFoldDB" id="A0A7W8E4F8"/>
<evidence type="ECO:0000313" key="1">
    <source>
        <dbReference type="EMBL" id="MBB5058264.1"/>
    </source>
</evidence>
<reference evidence="1 2" key="1">
    <citation type="submission" date="2020-08" db="EMBL/GenBank/DDBJ databases">
        <title>Genomic Encyclopedia of Type Strains, Phase IV (KMG-V): Genome sequencing to study the core and pangenomes of soil and plant-associated prokaryotes.</title>
        <authorList>
            <person name="Whitman W."/>
        </authorList>
    </citation>
    <scope>NUCLEOTIDE SEQUENCE [LARGE SCALE GENOMIC DNA]</scope>
    <source>
        <strain evidence="1 2">M8UP14</strain>
    </source>
</reference>
<accession>A0A7W8E4F8</accession>
<name>A0A7W8E4F8_9BACT</name>
<keyword evidence="2" id="KW-1185">Reference proteome</keyword>
<proteinExistence type="predicted"/>
<gene>
    <name evidence="1" type="ORF">HDF16_002978</name>
</gene>
<dbReference type="EMBL" id="JACHIP010000004">
    <property type="protein sequence ID" value="MBB5058264.1"/>
    <property type="molecule type" value="Genomic_DNA"/>
</dbReference>
<organism evidence="1 2">
    <name type="scientific">Granulicella aggregans</name>
    <dbReference type="NCBI Taxonomy" id="474949"/>
    <lineage>
        <taxon>Bacteria</taxon>
        <taxon>Pseudomonadati</taxon>
        <taxon>Acidobacteriota</taxon>
        <taxon>Terriglobia</taxon>
        <taxon>Terriglobales</taxon>
        <taxon>Acidobacteriaceae</taxon>
        <taxon>Granulicella</taxon>
    </lineage>
</organism>
<evidence type="ECO:0000313" key="2">
    <source>
        <dbReference type="Proteomes" id="UP000540989"/>
    </source>
</evidence>